<organism evidence="1 2">
    <name type="scientific">Phyllosticta citrichinensis</name>
    <dbReference type="NCBI Taxonomy" id="1130410"/>
    <lineage>
        <taxon>Eukaryota</taxon>
        <taxon>Fungi</taxon>
        <taxon>Dikarya</taxon>
        <taxon>Ascomycota</taxon>
        <taxon>Pezizomycotina</taxon>
        <taxon>Dothideomycetes</taxon>
        <taxon>Dothideomycetes incertae sedis</taxon>
        <taxon>Botryosphaeriales</taxon>
        <taxon>Phyllostictaceae</taxon>
        <taxon>Phyllosticta</taxon>
    </lineage>
</organism>
<protein>
    <submittedName>
        <fullName evidence="1">Uncharacterized protein</fullName>
    </submittedName>
</protein>
<evidence type="ECO:0000313" key="1">
    <source>
        <dbReference type="EMBL" id="KAK8169453.1"/>
    </source>
</evidence>
<comment type="caution">
    <text evidence="1">The sequence shown here is derived from an EMBL/GenBank/DDBJ whole genome shotgun (WGS) entry which is preliminary data.</text>
</comment>
<name>A0ABR1XW34_9PEZI</name>
<dbReference type="Proteomes" id="UP001456524">
    <property type="component" value="Unassembled WGS sequence"/>
</dbReference>
<reference evidence="1 2" key="1">
    <citation type="journal article" date="2022" name="G3 (Bethesda)">
        <title>Enemy or ally: a genomic approach to elucidate the lifestyle of Phyllosticta citrichinaensis.</title>
        <authorList>
            <person name="Buijs V.A."/>
            <person name="Groenewald J.Z."/>
            <person name="Haridas S."/>
            <person name="LaButti K.M."/>
            <person name="Lipzen A."/>
            <person name="Martin F.M."/>
            <person name="Barry K."/>
            <person name="Grigoriev I.V."/>
            <person name="Crous P.W."/>
            <person name="Seidl M.F."/>
        </authorList>
    </citation>
    <scope>NUCLEOTIDE SEQUENCE [LARGE SCALE GENOMIC DNA]</scope>
    <source>
        <strain evidence="1 2">CBS 129764</strain>
    </source>
</reference>
<proteinExistence type="predicted"/>
<evidence type="ECO:0000313" key="2">
    <source>
        <dbReference type="Proteomes" id="UP001456524"/>
    </source>
</evidence>
<keyword evidence="2" id="KW-1185">Reference proteome</keyword>
<gene>
    <name evidence="1" type="ORF">IWX90DRAFT_179011</name>
</gene>
<accession>A0ABR1XW34</accession>
<dbReference type="EMBL" id="JBBWUH010000004">
    <property type="protein sequence ID" value="KAK8169453.1"/>
    <property type="molecule type" value="Genomic_DNA"/>
</dbReference>
<sequence length="348" mass="38133">MESNRQMMNASSIDLCLSGCPRAESSSSSWQVPFQLSTKFPLPVISLAKNPSPVPILSPALDGKRNKCVSGSLSTEFPLSVVFFGQVIPLKPQFYRQSWTEKERRVYPKACQVPRTNAGPPTMGVKRNDVSWYRWLCRGSTLSSVQMRPRKFPLLPQSRVGSCPSPPQLNPRSSISFDNLLCSFCASSSLFDRRHRPSALLHGRAVRNIGRVLTPVRIASPSTCPSSPLICSTRAGRGVKSVLKDLEHVREVGVRLVRNADSTIIFEERADFVKSFGLESGHDVRQAVVGGGIEVAVKLHLEAHFQLELAPVDGVAAEAERVRSAFDLRRDGVGRCDVLGLLLEANGG</sequence>